<dbReference type="Gene3D" id="3.30.710.10">
    <property type="entry name" value="Potassium Channel Kv1.1, Chain A"/>
    <property type="match status" value="1"/>
</dbReference>
<reference evidence="5" key="1">
    <citation type="submission" date="2016-11" db="UniProtKB">
        <authorList>
            <consortium name="WormBaseParasite"/>
        </authorList>
    </citation>
    <scope>IDENTIFICATION</scope>
</reference>
<dbReference type="InterPro" id="IPR043380">
    <property type="entry name" value="Gcl-like"/>
</dbReference>
<dbReference type="GO" id="GO:0007281">
    <property type="term" value="P:germ cell development"/>
    <property type="evidence" value="ECO:0007669"/>
    <property type="project" value="InterPro"/>
</dbReference>
<dbReference type="InterPro" id="IPR000210">
    <property type="entry name" value="BTB/POZ_dom"/>
</dbReference>
<evidence type="ECO:0000256" key="2">
    <source>
        <dbReference type="SAM" id="MobiDB-lite"/>
    </source>
</evidence>
<dbReference type="AlphaFoldDB" id="A0A1I7XRL0"/>
<proteinExistence type="predicted"/>
<feature type="domain" description="BTB" evidence="3">
    <location>
        <begin position="70"/>
        <end position="138"/>
    </location>
</feature>
<organism evidence="4 5">
    <name type="scientific">Heterorhabditis bacteriophora</name>
    <name type="common">Entomopathogenic nematode worm</name>
    <dbReference type="NCBI Taxonomy" id="37862"/>
    <lineage>
        <taxon>Eukaryota</taxon>
        <taxon>Metazoa</taxon>
        <taxon>Ecdysozoa</taxon>
        <taxon>Nematoda</taxon>
        <taxon>Chromadorea</taxon>
        <taxon>Rhabditida</taxon>
        <taxon>Rhabditina</taxon>
        <taxon>Rhabditomorpha</taxon>
        <taxon>Strongyloidea</taxon>
        <taxon>Heterorhabditidae</taxon>
        <taxon>Heterorhabditis</taxon>
    </lineage>
</organism>
<name>A0A1I7XRL0_HETBA</name>
<feature type="compositionally biased region" description="Polar residues" evidence="2">
    <location>
        <begin position="17"/>
        <end position="30"/>
    </location>
</feature>
<keyword evidence="4" id="KW-1185">Reference proteome</keyword>
<evidence type="ECO:0000313" key="5">
    <source>
        <dbReference type="WBParaSite" id="Hba_20161"/>
    </source>
</evidence>
<evidence type="ECO:0000313" key="4">
    <source>
        <dbReference type="Proteomes" id="UP000095283"/>
    </source>
</evidence>
<feature type="region of interest" description="Disordered" evidence="2">
    <location>
        <begin position="1"/>
        <end position="48"/>
    </location>
</feature>
<protein>
    <submittedName>
        <fullName evidence="5">BTB domain-containing protein</fullName>
    </submittedName>
</protein>
<dbReference type="PANTHER" id="PTHR23231">
    <property type="entry name" value="GERM CELL-LESS PROTEIN"/>
    <property type="match status" value="1"/>
</dbReference>
<accession>A0A1I7XRL0</accession>
<evidence type="ECO:0000259" key="3">
    <source>
        <dbReference type="PROSITE" id="PS50097"/>
    </source>
</evidence>
<dbReference type="PANTHER" id="PTHR23231:SF17">
    <property type="entry name" value="BTB DOMAIN-CONTAINING PROTEIN"/>
    <property type="match status" value="1"/>
</dbReference>
<evidence type="ECO:0000256" key="1">
    <source>
        <dbReference type="ARBA" id="ARBA00022473"/>
    </source>
</evidence>
<dbReference type="InterPro" id="IPR011333">
    <property type="entry name" value="SKP1/BTB/POZ_sf"/>
</dbReference>
<dbReference type="PROSITE" id="PS50097">
    <property type="entry name" value="BTB"/>
    <property type="match status" value="1"/>
</dbReference>
<dbReference type="Proteomes" id="UP000095283">
    <property type="component" value="Unplaced"/>
</dbReference>
<dbReference type="WBParaSite" id="Hba_20161">
    <property type="protein sequence ID" value="Hba_20161"/>
    <property type="gene ID" value="Hba_20161"/>
</dbReference>
<sequence length="142" mass="16171">MGNTIDRLAGYDEDQISEPTSGSDSGSTPKSGKKRKRSDDESGFSPSKKVTKLDTAKYVYEKLFLQGEGSDVTIHAIGRVWNLHKLYLQQCKYFEVLLNGDWKDSKNNIFHLEFPDDNITIEGINSTNIINIYLTYLRIIFI</sequence>
<dbReference type="SUPFAM" id="SSF54695">
    <property type="entry name" value="POZ domain"/>
    <property type="match status" value="1"/>
</dbReference>
<keyword evidence="1" id="KW-0217">Developmental protein</keyword>